<evidence type="ECO:0000256" key="2">
    <source>
        <dbReference type="SAM" id="SignalP"/>
    </source>
</evidence>
<name>A0ABZ2LJJ1_9BACT</name>
<feature type="signal peptide" evidence="2">
    <location>
        <begin position="1"/>
        <end position="20"/>
    </location>
</feature>
<feature type="region of interest" description="Disordered" evidence="1">
    <location>
        <begin position="305"/>
        <end position="349"/>
    </location>
</feature>
<accession>A0ABZ2LJJ1</accession>
<dbReference type="EMBL" id="CP089983">
    <property type="protein sequence ID" value="WXB09704.1"/>
    <property type="molecule type" value="Genomic_DNA"/>
</dbReference>
<feature type="region of interest" description="Disordered" evidence="1">
    <location>
        <begin position="264"/>
        <end position="284"/>
    </location>
</feature>
<keyword evidence="4" id="KW-1185">Reference proteome</keyword>
<dbReference type="Proteomes" id="UP001374803">
    <property type="component" value="Chromosome"/>
</dbReference>
<dbReference type="RefSeq" id="WP_394839377.1">
    <property type="nucleotide sequence ID" value="NZ_CP089929.1"/>
</dbReference>
<evidence type="ECO:0000313" key="4">
    <source>
        <dbReference type="Proteomes" id="UP001374803"/>
    </source>
</evidence>
<organism evidence="3 4">
    <name type="scientific">Pendulispora rubella</name>
    <dbReference type="NCBI Taxonomy" id="2741070"/>
    <lineage>
        <taxon>Bacteria</taxon>
        <taxon>Pseudomonadati</taxon>
        <taxon>Myxococcota</taxon>
        <taxon>Myxococcia</taxon>
        <taxon>Myxococcales</taxon>
        <taxon>Sorangiineae</taxon>
        <taxon>Pendulisporaceae</taxon>
        <taxon>Pendulispora</taxon>
    </lineage>
</organism>
<proteinExistence type="predicted"/>
<reference evidence="3" key="1">
    <citation type="submission" date="2021-12" db="EMBL/GenBank/DDBJ databases">
        <title>Discovery of the Pendulisporaceae a myxobacterial family with distinct sporulation behavior and unique specialized metabolism.</title>
        <authorList>
            <person name="Garcia R."/>
            <person name="Popoff A."/>
            <person name="Bader C.D."/>
            <person name="Loehr J."/>
            <person name="Walesch S."/>
            <person name="Walt C."/>
            <person name="Boldt J."/>
            <person name="Bunk B."/>
            <person name="Haeckl F.J.F.P.J."/>
            <person name="Gunesch A.P."/>
            <person name="Birkelbach J."/>
            <person name="Nuebel U."/>
            <person name="Pietschmann T."/>
            <person name="Bach T."/>
            <person name="Mueller R."/>
        </authorList>
    </citation>
    <scope>NUCLEOTIDE SEQUENCE</scope>
    <source>
        <strain evidence="3">MSr11367</strain>
    </source>
</reference>
<protein>
    <submittedName>
        <fullName evidence="3">Uncharacterized protein</fullName>
    </submittedName>
</protein>
<feature type="region of interest" description="Disordered" evidence="1">
    <location>
        <begin position="28"/>
        <end position="50"/>
    </location>
</feature>
<keyword evidence="2" id="KW-0732">Signal</keyword>
<evidence type="ECO:0000313" key="3">
    <source>
        <dbReference type="EMBL" id="WXB09704.1"/>
    </source>
</evidence>
<feature type="chain" id="PRO_5045349099" evidence="2">
    <location>
        <begin position="21"/>
        <end position="415"/>
    </location>
</feature>
<gene>
    <name evidence="3" type="ORF">LVJ94_21050</name>
</gene>
<sequence length="415" mass="38856">MRTLLLSALALGAFTAIAFAAPGCSSSNDNNGGSDGGSGEDAPSANPPKLGFTPSNLSLGTIDVTGLGDFVADRDCTLRSDEDENPCSEANITKFTVVSQTGGGQKVGVYLAKSFRINANVTVKTTGEYPIALVALDKIEILGHLDAAAVGYTQAAGGAASKATNENGVGSGGGAGGKADSNAGGGGSFCGIGGKGPAQAGLNGVAASGGQKYGTLTLIPLVGGSSGGAGAIVSGGAGGGAIQLVAANSIAIGASGTINVGGGGGARSGADNDSKDQASGGGSGGAILLEAGQVDIAGILAANGGGGGGGGTEDEHDGENGTTQRAGQDVAAAKGGKSKTDNHGGNGSAGAFLNGVDGIGTSEATSASGGAGGGGGGAGRIRINTRTGAATIAGLLSPTLGKTETDCTTQGTLTP</sequence>
<evidence type="ECO:0000256" key="1">
    <source>
        <dbReference type="SAM" id="MobiDB-lite"/>
    </source>
</evidence>